<reference evidence="3 4" key="1">
    <citation type="submission" date="2018-08" db="EMBL/GenBank/DDBJ databases">
        <title>Meiothermus luteus KCTC 52599 genome sequencing project.</title>
        <authorList>
            <person name="Da Costa M.S."/>
            <person name="Albuquerque L."/>
            <person name="Raposo P."/>
            <person name="Froufe H.J.C."/>
            <person name="Barroso C.S."/>
            <person name="Egas C."/>
        </authorList>
    </citation>
    <scope>NUCLEOTIDE SEQUENCE [LARGE SCALE GENOMIC DNA]</scope>
    <source>
        <strain evidence="3 4">KCTC 52599</strain>
    </source>
</reference>
<organism evidence="3 4">
    <name type="scientific">Meiothermus luteus</name>
    <dbReference type="NCBI Taxonomy" id="2026184"/>
    <lineage>
        <taxon>Bacteria</taxon>
        <taxon>Thermotogati</taxon>
        <taxon>Deinococcota</taxon>
        <taxon>Deinococci</taxon>
        <taxon>Thermales</taxon>
        <taxon>Thermaceae</taxon>
        <taxon>Meiothermus</taxon>
    </lineage>
</organism>
<evidence type="ECO:0000259" key="1">
    <source>
        <dbReference type="Pfam" id="PF08984"/>
    </source>
</evidence>
<dbReference type="Pfam" id="PF08984">
    <property type="entry name" value="DUF1858"/>
    <property type="match status" value="1"/>
</dbReference>
<proteinExistence type="predicted"/>
<dbReference type="Proteomes" id="UP000265800">
    <property type="component" value="Unassembled WGS sequence"/>
</dbReference>
<dbReference type="EMBL" id="QWKZ01000028">
    <property type="protein sequence ID" value="RIH86832.1"/>
    <property type="molecule type" value="Genomic_DNA"/>
</dbReference>
<dbReference type="Pfam" id="PF10006">
    <property type="entry name" value="DUF2249"/>
    <property type="match status" value="2"/>
</dbReference>
<gene>
    <name evidence="3" type="ORF">Mlute_01149</name>
</gene>
<comment type="caution">
    <text evidence="3">The sequence shown here is derived from an EMBL/GenBank/DDBJ whole genome shotgun (WGS) entry which is preliminary data.</text>
</comment>
<evidence type="ECO:0000259" key="2">
    <source>
        <dbReference type="Pfam" id="PF10006"/>
    </source>
</evidence>
<feature type="domain" description="DUF1858" evidence="1">
    <location>
        <begin position="2"/>
        <end position="61"/>
    </location>
</feature>
<evidence type="ECO:0000313" key="4">
    <source>
        <dbReference type="Proteomes" id="UP000265800"/>
    </source>
</evidence>
<accession>A0A399EWB8</accession>
<feature type="domain" description="DUF2249" evidence="2">
    <location>
        <begin position="201"/>
        <end position="261"/>
    </location>
</feature>
<dbReference type="InterPro" id="IPR018720">
    <property type="entry name" value="DUF2249"/>
</dbReference>
<protein>
    <recommendedName>
        <fullName evidence="5">DUF2249 domain-containing protein</fullName>
    </recommendedName>
</protein>
<dbReference type="InterPro" id="IPR036868">
    <property type="entry name" value="TusA-like_sf"/>
</dbReference>
<name>A0A399EWB8_9DEIN</name>
<dbReference type="Gene3D" id="1.10.3910.10">
    <property type="entry name" value="SP0561-like"/>
    <property type="match status" value="1"/>
</dbReference>
<sequence>MIRPEMRVSELLKEHPQLLGVLIEASPAFAKLKNPLLRHTMPRLVTLAQAARIGGLEPDALLERLNRALGVEAAREEVSVGNESKLGTPRPEWLASPVGFHLDVRPILAAGDEPFGAIMAAAREVAAGQRLCLEAPFEPLPLYRVMQRKGFEAWCEQVGPEHYRVHFLRQREREAEGRGARSLSEADWADYAAEVSVEANLEPPLPMMRVLEALARLEPGQRLLVHHVRRPVHLLARLEQDGHPYALRDLGPGRVELLIEKGS</sequence>
<dbReference type="InterPro" id="IPR038062">
    <property type="entry name" value="ScdA-like_N_sf"/>
</dbReference>
<dbReference type="RefSeq" id="WP_119359809.1">
    <property type="nucleotide sequence ID" value="NZ_QWKZ01000028.1"/>
</dbReference>
<dbReference type="InterPro" id="IPR015077">
    <property type="entry name" value="DUF1858"/>
</dbReference>
<feature type="domain" description="DUF2249" evidence="2">
    <location>
        <begin position="102"/>
        <end position="168"/>
    </location>
</feature>
<keyword evidence="4" id="KW-1185">Reference proteome</keyword>
<dbReference type="OrthoDB" id="30295at2"/>
<dbReference type="SUPFAM" id="SSF64307">
    <property type="entry name" value="SirA-like"/>
    <property type="match status" value="1"/>
</dbReference>
<dbReference type="SUPFAM" id="SSF140683">
    <property type="entry name" value="SP0561-like"/>
    <property type="match status" value="1"/>
</dbReference>
<dbReference type="AlphaFoldDB" id="A0A399EWB8"/>
<evidence type="ECO:0008006" key="5">
    <source>
        <dbReference type="Google" id="ProtNLM"/>
    </source>
</evidence>
<evidence type="ECO:0000313" key="3">
    <source>
        <dbReference type="EMBL" id="RIH86832.1"/>
    </source>
</evidence>